<evidence type="ECO:0000256" key="1">
    <source>
        <dbReference type="SAM" id="Coils"/>
    </source>
</evidence>
<evidence type="ECO:0000313" key="4">
    <source>
        <dbReference type="Proteomes" id="UP000015001"/>
    </source>
</evidence>
<protein>
    <recommendedName>
        <fullName evidence="5">Chromosome segregation ATPase</fullName>
    </recommendedName>
</protein>
<feature type="compositionally biased region" description="Basic residues" evidence="2">
    <location>
        <begin position="1508"/>
        <end position="1538"/>
    </location>
</feature>
<accession>S4MF53</accession>
<feature type="compositionally biased region" description="Basic and acidic residues" evidence="2">
    <location>
        <begin position="1640"/>
        <end position="1657"/>
    </location>
</feature>
<name>S4MF53_9ACTN</name>
<feature type="region of interest" description="Disordered" evidence="2">
    <location>
        <begin position="496"/>
        <end position="517"/>
    </location>
</feature>
<feature type="compositionally biased region" description="Polar residues" evidence="2">
    <location>
        <begin position="1459"/>
        <end position="1470"/>
    </location>
</feature>
<feature type="compositionally biased region" description="Basic and acidic residues" evidence="2">
    <location>
        <begin position="1577"/>
        <end position="1587"/>
    </location>
</feature>
<feature type="compositionally biased region" description="Basic residues" evidence="2">
    <location>
        <begin position="1547"/>
        <end position="1557"/>
    </location>
</feature>
<proteinExistence type="predicted"/>
<evidence type="ECO:0008006" key="5">
    <source>
        <dbReference type="Google" id="ProtNLM"/>
    </source>
</evidence>
<organism evidence="3 4">
    <name type="scientific">Streptomyces afghaniensis 772</name>
    <dbReference type="NCBI Taxonomy" id="1283301"/>
    <lineage>
        <taxon>Bacteria</taxon>
        <taxon>Bacillati</taxon>
        <taxon>Actinomycetota</taxon>
        <taxon>Actinomycetes</taxon>
        <taxon>Kitasatosporales</taxon>
        <taxon>Streptomycetaceae</taxon>
        <taxon>Streptomyces</taxon>
    </lineage>
</organism>
<dbReference type="Proteomes" id="UP000015001">
    <property type="component" value="Unassembled WGS sequence"/>
</dbReference>
<feature type="coiled-coil region" evidence="1">
    <location>
        <begin position="904"/>
        <end position="931"/>
    </location>
</feature>
<evidence type="ECO:0000256" key="2">
    <source>
        <dbReference type="SAM" id="MobiDB-lite"/>
    </source>
</evidence>
<evidence type="ECO:0000313" key="3">
    <source>
        <dbReference type="EMBL" id="EPJ38113.1"/>
    </source>
</evidence>
<dbReference type="RefSeq" id="WP_020273726.1">
    <property type="nucleotide sequence ID" value="NZ_KE354230.1"/>
</dbReference>
<feature type="compositionally biased region" description="Basic residues" evidence="2">
    <location>
        <begin position="1709"/>
        <end position="1731"/>
    </location>
</feature>
<dbReference type="EMBL" id="AOPY01001472">
    <property type="protein sequence ID" value="EPJ38113.1"/>
    <property type="molecule type" value="Genomic_DNA"/>
</dbReference>
<dbReference type="PATRIC" id="fig|1283301.3.peg.4804"/>
<feature type="compositionally biased region" description="Basic and acidic residues" evidence="2">
    <location>
        <begin position="1604"/>
        <end position="1614"/>
    </location>
</feature>
<feature type="region of interest" description="Disordered" evidence="2">
    <location>
        <begin position="1456"/>
        <end position="1589"/>
    </location>
</feature>
<feature type="compositionally biased region" description="Pro residues" evidence="2">
    <location>
        <begin position="1622"/>
        <end position="1637"/>
    </location>
</feature>
<feature type="compositionally biased region" description="Basic and acidic residues" evidence="2">
    <location>
        <begin position="505"/>
        <end position="517"/>
    </location>
</feature>
<dbReference type="HOGENOM" id="CLU_003207_0_0_11"/>
<sequence>MYELNRILLRNFGPRDARYEDVPLDFSGAGAEVEAASLIPDAGHVAQRPAPASLVMLQNGGGKGVLLTGITCTTIPYRHSDLETLRNFTVSMAQPSHVVLEWADARTGRLLVTAQVLAPEHDGKLHRCFYSFHPSAALDADRLPFHREGHWTPYEDYCAELRDWEKRVEALELHIIEGQEKWEKHQRGLGLQPELFDVQRRMNAKESDAAAAFTTNTAGAFVEWLLRKATDDDRYTELGTAFHGYAAAHDERALWERERQFAVEMQHACEDVASLHDTLNRHAGAAKNAERDLVHLTSAIRARHAALTATEAERNTTLKDTHRALEAAKRTSELAHSRVQHVQACSHTLELDEITAQVQETQKNRQQAQDERTAWASVPIALRHTQTLDNNNRAQRALVQAELTAAPFVQALDAAAAALRAGYTRAEKEARDTIRTHKDTTAETQKQIEQWRTRSNKLLTAAGAAQEETRTLQKQTDAFALRLNAARERDLLAPQESAADAAARTQDHARHSKQLLREADQVRKSVRTERDRAHTALAEQQALAWSARAAATAADEETSQLRAQAVAIRSNPLCAELLEANSDELGAGDALRWLGDHAGALHQLAERRTGGLETALTRKHIDLQNDQDLLSLLDTSEGLLPAAEEVRDLCGQLSDHGIHAVPGWQWMRDNVPTTERQQVISTHPDLVGGIIVGGLDGLDTAQSIVERLRPLPSAAVTVGTGERMLSTQAASDGGRFVVEPTPALHDEEAAAHERAAVDARITEVTRELNLLGQRITAVRDLLRQIANWRDACGMRTVSDLLGQLELLETSAEEAETALASARTAAGEQETALEVAEDECERRTEGLETAQRIAEDLARLAEEETAADQARARIKALTGERAARTNELELLAGQIDQAGEEILYLARAIESAEQAADRYARAREEITSTSQAQQAHDTSNATVLPLPSLQHRYQQAQDELRGVEVGEDQQVRATAAQKALLASQEEWNKVPEQVRGLAMAHSRDGRAGDPVQRDAILRALAAKIDSCDVALQRLRDQSSRLAERSKHLTPAVSLNDEDAAAWTPTTVTEARELEARATGELDTAQDKERLAAAAFNAARRDQASSTKELAAFDRILPVLETAVHGLAVPPDREPYDGTAEAAAFAARQVTAAHTTCRDAARQTERSLEGSVSRLKEVPADVRFEGLDIPLRTQISALDSRHIPAMAATWTDALTSRIAALNSDLEGMAKAREALASQLSGHVTDLLQRLDQASRFSAFPEGDAPWSGQKFLNIRYKKPDLTALAAQMHESVDALAGNQRTRKLKGIDVVMRCLVAAVPRGFTAEVMKPNASQHLDRVPVEEMSRVFSGGQELTGAILLYCALAALRTSPGPRSRTRNGGLLLLDNPIGRANAGYLVDIQMEMAAALGIQLIYTTGLSDEDVISRFPMRIQLRNDAEARSGLSLIRLDEQVRNALIPAPVSPQTKTSRNPSVSSPPPGCTGSRATLNDPAHGATPGAALPRSSTTQRRAPGPHRPRHGRPGHPHRGIPRRSTGRRQRRERTQHAGHAPVRNRRTRHHQPAHLPHQMGRRPPSPSGTAPDPHRAASEIRHPTPACIMAARAQLGLRRPVDRVPDRGPPRLQPLVPGYPRPTRPTRSPPPTRALIRDLPLRKAPRHPDHRSTLRPWQTDPRTALHLPRTATAGPPQAQRRRHHARSGKQRHLRHLAQPTQGRPRPHRIHRLRLRKSLRSIRRKHR</sequence>
<feature type="region of interest" description="Disordered" evidence="2">
    <location>
        <begin position="1603"/>
        <end position="1731"/>
    </location>
</feature>
<feature type="compositionally biased region" description="Basic residues" evidence="2">
    <location>
        <begin position="1684"/>
        <end position="1700"/>
    </location>
</feature>
<feature type="coiled-coil region" evidence="1">
    <location>
        <begin position="154"/>
        <end position="181"/>
    </location>
</feature>
<comment type="caution">
    <text evidence="3">The sequence shown here is derived from an EMBL/GenBank/DDBJ whole genome shotgun (WGS) entry which is preliminary data.</text>
</comment>
<gene>
    <name evidence="3" type="ORF">STAFG_4834</name>
</gene>
<keyword evidence="1" id="KW-0175">Coiled coil</keyword>
<keyword evidence="4" id="KW-1185">Reference proteome</keyword>
<feature type="coiled-coil region" evidence="1">
    <location>
        <begin position="797"/>
        <end position="879"/>
    </location>
</feature>
<reference evidence="3 4" key="1">
    <citation type="submission" date="2013-02" db="EMBL/GenBank/DDBJ databases">
        <title>Draft Genome Sequence of Streptomyces afghaniensis, Which Produces Compounds of the Julimycin B-Complex.</title>
        <authorList>
            <person name="Gruening B.A."/>
            <person name="Praeg A."/>
            <person name="Erxleben A."/>
            <person name="Guenther S."/>
            <person name="Fiedler H.-P."/>
            <person name="Goodfellow M."/>
            <person name="Mueller M."/>
        </authorList>
    </citation>
    <scope>NUCLEOTIDE SEQUENCE [LARGE SCALE GENOMIC DNA]</scope>
    <source>
        <strain evidence="3 4">772</strain>
    </source>
</reference>